<dbReference type="InterPro" id="IPR011545">
    <property type="entry name" value="DEAD/DEAH_box_helicase_dom"/>
</dbReference>
<dbReference type="InterPro" id="IPR025696">
    <property type="entry name" value="Beta-barrel_MTR4"/>
</dbReference>
<dbReference type="Gene3D" id="3.40.50.300">
    <property type="entry name" value="P-loop containing nucleotide triphosphate hydrolases"/>
    <property type="match status" value="2"/>
</dbReference>
<evidence type="ECO:0000313" key="11">
    <source>
        <dbReference type="Proteomes" id="UP000605970"/>
    </source>
</evidence>
<dbReference type="PIRSF" id="PIRSF005198">
    <property type="entry name" value="Antiviral_helicase_SKI2"/>
    <property type="match status" value="1"/>
</dbReference>
<dbReference type="InterPro" id="IPR012961">
    <property type="entry name" value="Ski2/MTR4_C"/>
</dbReference>
<dbReference type="GO" id="GO:0016787">
    <property type="term" value="F:hydrolase activity"/>
    <property type="evidence" value="ECO:0007669"/>
    <property type="project" value="UniProtKB-KW"/>
</dbReference>
<feature type="domain" description="Helicase ATP-binding" evidence="8">
    <location>
        <begin position="145"/>
        <end position="301"/>
    </location>
</feature>
<evidence type="ECO:0000256" key="7">
    <source>
        <dbReference type="SAM" id="MobiDB-lite"/>
    </source>
</evidence>
<dbReference type="GO" id="GO:0000460">
    <property type="term" value="P:maturation of 5.8S rRNA"/>
    <property type="evidence" value="ECO:0007669"/>
    <property type="project" value="TreeGrafter"/>
</dbReference>
<dbReference type="CDD" id="cd18024">
    <property type="entry name" value="DEXHc_Mtr4-like"/>
    <property type="match status" value="1"/>
</dbReference>
<dbReference type="PROSITE" id="PS51194">
    <property type="entry name" value="HELICASE_CTER"/>
    <property type="match status" value="1"/>
</dbReference>
<dbReference type="GO" id="GO:0006401">
    <property type="term" value="P:RNA catabolic process"/>
    <property type="evidence" value="ECO:0007669"/>
    <property type="project" value="InterPro"/>
</dbReference>
<dbReference type="FunFam" id="3.40.50.300:FF:000141">
    <property type="entry name" value="ATP-dependent RNA helicase DOB1"/>
    <property type="match status" value="1"/>
</dbReference>
<evidence type="ECO:0000259" key="8">
    <source>
        <dbReference type="PROSITE" id="PS51192"/>
    </source>
</evidence>
<dbReference type="InterPro" id="IPR050699">
    <property type="entry name" value="RNA-DNA_Helicase"/>
</dbReference>
<dbReference type="InterPro" id="IPR027417">
    <property type="entry name" value="P-loop_NTPase"/>
</dbReference>
<proteinExistence type="predicted"/>
<dbReference type="GO" id="GO:0005524">
    <property type="term" value="F:ATP binding"/>
    <property type="evidence" value="ECO:0007669"/>
    <property type="project" value="UniProtKB-KW"/>
</dbReference>
<dbReference type="AlphaFoldDB" id="A0A8S9ZE37"/>
<dbReference type="SMART" id="SM01142">
    <property type="entry name" value="DSHCT"/>
    <property type="match status" value="1"/>
</dbReference>
<gene>
    <name evidence="10" type="ORF">Mgra_00009009</name>
</gene>
<dbReference type="GO" id="GO:0003724">
    <property type="term" value="F:RNA helicase activity"/>
    <property type="evidence" value="ECO:0007669"/>
    <property type="project" value="InterPro"/>
</dbReference>
<dbReference type="Pfam" id="PF00270">
    <property type="entry name" value="DEAD"/>
    <property type="match status" value="1"/>
</dbReference>
<dbReference type="PROSITE" id="PS51192">
    <property type="entry name" value="HELICASE_ATP_BIND_1"/>
    <property type="match status" value="1"/>
</dbReference>
<keyword evidence="4" id="KW-0347">Helicase</keyword>
<feature type="region of interest" description="Disordered" evidence="7">
    <location>
        <begin position="1"/>
        <end position="72"/>
    </location>
</feature>
<dbReference type="Pfam" id="PF13234">
    <property type="entry name" value="MTR4_beta-barrel"/>
    <property type="match status" value="1"/>
</dbReference>
<dbReference type="EMBL" id="JABEBT010000133">
    <property type="protein sequence ID" value="KAF7629980.1"/>
    <property type="molecule type" value="Genomic_DNA"/>
</dbReference>
<protein>
    <submittedName>
        <fullName evidence="10">Uncharacterized protein</fullName>
    </submittedName>
</protein>
<dbReference type="InterPro" id="IPR016438">
    <property type="entry name" value="SKI2-like"/>
</dbReference>
<dbReference type="Gene3D" id="1.10.3380.30">
    <property type="match status" value="1"/>
</dbReference>
<dbReference type="GO" id="GO:0003723">
    <property type="term" value="F:RNA binding"/>
    <property type="evidence" value="ECO:0007669"/>
    <property type="project" value="InterPro"/>
</dbReference>
<dbReference type="InterPro" id="IPR014001">
    <property type="entry name" value="Helicase_ATP-bd"/>
</dbReference>
<dbReference type="OrthoDB" id="64767at2759"/>
<dbReference type="PANTHER" id="PTHR12131:SF7">
    <property type="entry name" value="EXOSOME RNA HELICASE MTR4"/>
    <property type="match status" value="1"/>
</dbReference>
<evidence type="ECO:0000256" key="4">
    <source>
        <dbReference type="ARBA" id="ARBA00022806"/>
    </source>
</evidence>
<feature type="compositionally biased region" description="Acidic residues" evidence="7">
    <location>
        <begin position="1"/>
        <end position="12"/>
    </location>
</feature>
<dbReference type="GO" id="GO:0005634">
    <property type="term" value="C:nucleus"/>
    <property type="evidence" value="ECO:0007669"/>
    <property type="project" value="UniProtKB-SubCell"/>
</dbReference>
<dbReference type="InterPro" id="IPR048392">
    <property type="entry name" value="MTR4-like_stalk"/>
</dbReference>
<keyword evidence="6" id="KW-0539">Nucleus</keyword>
<evidence type="ECO:0000256" key="5">
    <source>
        <dbReference type="ARBA" id="ARBA00022840"/>
    </source>
</evidence>
<evidence type="ECO:0000313" key="10">
    <source>
        <dbReference type="EMBL" id="KAF7629980.1"/>
    </source>
</evidence>
<dbReference type="FunFam" id="1.10.3380.30:FF:000003">
    <property type="entry name" value="ATP dependent RNA helicase (Dob1)"/>
    <property type="match status" value="1"/>
</dbReference>
<name>A0A8S9ZE37_9BILA</name>
<evidence type="ECO:0000259" key="9">
    <source>
        <dbReference type="PROSITE" id="PS51194"/>
    </source>
</evidence>
<dbReference type="Proteomes" id="UP000605970">
    <property type="component" value="Unassembled WGS sequence"/>
</dbReference>
<accession>A0A8S9ZE37</accession>
<dbReference type="FunFam" id="3.40.50.300:FF:000083">
    <property type="entry name" value="ATP-dependent RNA helicase DOB1"/>
    <property type="match status" value="1"/>
</dbReference>
<evidence type="ECO:0000256" key="2">
    <source>
        <dbReference type="ARBA" id="ARBA00022741"/>
    </source>
</evidence>
<keyword evidence="3" id="KW-0378">Hydrolase</keyword>
<comment type="subcellular location">
    <subcellularLocation>
        <location evidence="1">Nucleus</location>
    </subcellularLocation>
</comment>
<evidence type="ECO:0000256" key="1">
    <source>
        <dbReference type="ARBA" id="ARBA00004123"/>
    </source>
</evidence>
<dbReference type="Pfam" id="PF08148">
    <property type="entry name" value="DSHCT"/>
    <property type="match status" value="1"/>
</dbReference>
<dbReference type="Gene3D" id="2.40.30.300">
    <property type="match status" value="1"/>
</dbReference>
<keyword evidence="5" id="KW-0067">ATP-binding</keyword>
<dbReference type="SMART" id="SM00487">
    <property type="entry name" value="DEXDc"/>
    <property type="match status" value="1"/>
</dbReference>
<dbReference type="CDD" id="cd18795">
    <property type="entry name" value="SF2_C_Ski2"/>
    <property type="match status" value="1"/>
</dbReference>
<feature type="domain" description="Helicase C-terminal" evidence="9">
    <location>
        <begin position="411"/>
        <end position="580"/>
    </location>
</feature>
<evidence type="ECO:0000256" key="3">
    <source>
        <dbReference type="ARBA" id="ARBA00022801"/>
    </source>
</evidence>
<dbReference type="PANTHER" id="PTHR12131">
    <property type="entry name" value="ATP-DEPENDENT RNA AND DNA HELICASE"/>
    <property type="match status" value="1"/>
</dbReference>
<keyword evidence="2" id="KW-0547">Nucleotide-binding</keyword>
<dbReference type="Pfam" id="PF21408">
    <property type="entry name" value="MTR4-like_stalk"/>
    <property type="match status" value="1"/>
</dbReference>
<dbReference type="InterPro" id="IPR001650">
    <property type="entry name" value="Helicase_C-like"/>
</dbReference>
<feature type="compositionally biased region" description="Acidic residues" evidence="7">
    <location>
        <begin position="54"/>
        <end position="65"/>
    </location>
</feature>
<sequence>MDDLLDSFDVSEEQPAPSSMNVLEKRKQTEARAFTQGLLQSMSGGNKRRQNDSGDNDDNGDEDEGPSSSKQAAVIVKEEVDEGEDIDKALLRGPAIRTYMVKAESNCTHEVVIPEDFEYSGLRTITGDPAKTYEFKLDMFQKQAITCLDNKHSVLVSAHTSAGKTVVALYAIALALRDKQRVIYTSPIKALSNQKYRELTEEFEDVGLMTGDVTLNPNASCIVMTTEILRSMLYRGSEITREIRWVIFDEIHYMRDKERGVVWEETLILMQDTIHFVFLSATIPNAKEFAKWICYLHHQPCHVVYTDTRPVPLQHLIFPCGADGLYEVVDIKGNFKQDNFQKAMNFLVDSQPLGDNVENATGPPRRSVAGGGADPINKSVLKIIRTIHERDMLPCIIFSFSRKECEMYATKVKQMDFNTEEEKRAVSLIFDNAIDLLADEDKKLPQIKNVLPYLLRGIGIHHSGQLPIMKEIVEILFGEGLIKTLFATETFAMGVNMPAKTVLFTSARKFDGTIHRWISGGEYIQMSGRAGRRGKDDRGLVILMLDTQISADQAMHLLKGHTDPLNSQFRLTYNMVLNLFRVPDINPQFMLEKSFYQFQNYAAIPNLRQVMREKQASLMNAHVKHELEIEAYYNIEKRIQQLQQSIKSKILKPSKVVPFFQPGRLLKMKHFDKDYDWTVLINWRKTPNPLDPTSPELIYIIDVAVFVSKESERHLPNLALLRPPGLREQGVICVIPFTFECISAISTIRLKVPQELKSKEARDALGISLMEWHLQTSLYPFNETKKRFGNLIPELDPVEHMGISDPQVKKEIELLFTHEQRYKDHPLKGRQDFEEIYNAYMRKLKLEEEYKEAKTKFENSRKLLQMDELQCRKRVLRRLGYASDDDTITDKGRVACELSSADELLLTEMLFTGAFTSLEAPEAAALLSCFVFEEKSPVLKLPENLSSHLRNLQSNAKKIAKVCIESKLELDEEKYVEQFSAGMMDVVYNWCLGSTFAQIMENTQLFEGSIIRCMRRLDELLHEMIGAAKSLSDDSLVEKFEKARSLLKRDIVFSASLYL</sequence>
<evidence type="ECO:0000256" key="6">
    <source>
        <dbReference type="ARBA" id="ARBA00023242"/>
    </source>
</evidence>
<dbReference type="SUPFAM" id="SSF52540">
    <property type="entry name" value="P-loop containing nucleoside triphosphate hydrolases"/>
    <property type="match status" value="1"/>
</dbReference>
<dbReference type="SMART" id="SM00490">
    <property type="entry name" value="HELICc"/>
    <property type="match status" value="1"/>
</dbReference>
<keyword evidence="11" id="KW-1185">Reference proteome</keyword>
<reference evidence="10" key="1">
    <citation type="journal article" date="2020" name="Ecol. Evol.">
        <title>Genome structure and content of the rice root-knot nematode (Meloidogyne graminicola).</title>
        <authorList>
            <person name="Phan N.T."/>
            <person name="Danchin E.G.J."/>
            <person name="Klopp C."/>
            <person name="Perfus-Barbeoch L."/>
            <person name="Kozlowski D.K."/>
            <person name="Koutsovoulos G.D."/>
            <person name="Lopez-Roques C."/>
            <person name="Bouchez O."/>
            <person name="Zahm M."/>
            <person name="Besnard G."/>
            <person name="Bellafiore S."/>
        </authorList>
    </citation>
    <scope>NUCLEOTIDE SEQUENCE</scope>
    <source>
        <strain evidence="10">VN-18</strain>
    </source>
</reference>
<comment type="caution">
    <text evidence="10">The sequence shown here is derived from an EMBL/GenBank/DDBJ whole genome shotgun (WGS) entry which is preliminary data.</text>
</comment>
<organism evidence="10 11">
    <name type="scientific">Meloidogyne graminicola</name>
    <dbReference type="NCBI Taxonomy" id="189291"/>
    <lineage>
        <taxon>Eukaryota</taxon>
        <taxon>Metazoa</taxon>
        <taxon>Ecdysozoa</taxon>
        <taxon>Nematoda</taxon>
        <taxon>Chromadorea</taxon>
        <taxon>Rhabditida</taxon>
        <taxon>Tylenchina</taxon>
        <taxon>Tylenchomorpha</taxon>
        <taxon>Tylenchoidea</taxon>
        <taxon>Meloidogynidae</taxon>
        <taxon>Meloidogyninae</taxon>
        <taxon>Meloidogyne</taxon>
    </lineage>
</organism>